<feature type="region of interest" description="Disordered" evidence="6">
    <location>
        <begin position="344"/>
        <end position="375"/>
    </location>
</feature>
<feature type="transmembrane region" description="Helical" evidence="7">
    <location>
        <begin position="240"/>
        <end position="258"/>
    </location>
</feature>
<dbReference type="Proteomes" id="UP001194746">
    <property type="component" value="Unassembled WGS sequence"/>
</dbReference>
<evidence type="ECO:0000256" key="4">
    <source>
        <dbReference type="ARBA" id="ARBA00023136"/>
    </source>
</evidence>
<evidence type="ECO:0000256" key="3">
    <source>
        <dbReference type="ARBA" id="ARBA00022989"/>
    </source>
</evidence>
<accession>A0AAD4CD07</accession>
<sequence>MPYQQDEIMLTLAHNSTRPARLRQREKTSSRCRLPLIAFLVVSSIIGGWWRHEKMQVGYCGVGTPHWSLHGRVPDWVNRIVAPHCEVCPPHASCFPDMRVVCDEGFSIRPGSSVLGRLLPRPKCEADRGRAYEVKRLARQVREELQVRHAAWRCGGYWGDPEGWTLAFPSETELKGTLTANRTEISNATFGPLWEEALQQAVAQHEVKAIHLGPTADLHRFSASMPRLPLSCAFQGRYDHLFALLLHGVFVASLLSIWGRRRGVARLKDLVNHTLDSLRDRATLGLYVPDTPRYIHVQHLVDRICSGQPWYVVEQWKAVIQRNKHIRTNTRDSGATWEWVGPLTGHRKPARSQAAPPRRSSRLEKRNQVQREGSI</sequence>
<dbReference type="GO" id="GO:0071763">
    <property type="term" value="P:nuclear membrane organization"/>
    <property type="evidence" value="ECO:0007669"/>
    <property type="project" value="TreeGrafter"/>
</dbReference>
<evidence type="ECO:0000256" key="5">
    <source>
        <dbReference type="ARBA" id="ARBA00023242"/>
    </source>
</evidence>
<keyword evidence="10" id="KW-1185">Reference proteome</keyword>
<reference evidence="9" key="1">
    <citation type="journal article" date="2019" name="Beilstein J. Org. Chem.">
        <title>Nanangenines: drimane sesquiterpenoids as the dominant metabolite cohort of a novel Australian fungus, Aspergillus nanangensis.</title>
        <authorList>
            <person name="Lacey H.J."/>
            <person name="Gilchrist C.L.M."/>
            <person name="Crombie A."/>
            <person name="Kalaitzis J.A."/>
            <person name="Vuong D."/>
            <person name="Rutledge P.J."/>
            <person name="Turner P."/>
            <person name="Pitt J.I."/>
            <person name="Lacey E."/>
            <person name="Chooi Y.H."/>
            <person name="Piggott A.M."/>
        </authorList>
    </citation>
    <scope>NUCLEOTIDE SEQUENCE</scope>
    <source>
        <strain evidence="9">MST-FP2251</strain>
    </source>
</reference>
<name>A0AAD4CD07_ASPNN</name>
<gene>
    <name evidence="9" type="primary">SRC1_1</name>
    <name evidence="9" type="ORF">FE257_002205</name>
</gene>
<evidence type="ECO:0000313" key="10">
    <source>
        <dbReference type="Proteomes" id="UP001194746"/>
    </source>
</evidence>
<dbReference type="Pfam" id="PF09402">
    <property type="entry name" value="MSC"/>
    <property type="match status" value="1"/>
</dbReference>
<dbReference type="EMBL" id="VCAU01000130">
    <property type="protein sequence ID" value="KAF9884214.1"/>
    <property type="molecule type" value="Genomic_DNA"/>
</dbReference>
<keyword evidence="2 7" id="KW-0812">Transmembrane</keyword>
<evidence type="ECO:0000256" key="1">
    <source>
        <dbReference type="ARBA" id="ARBA00004126"/>
    </source>
</evidence>
<protein>
    <submittedName>
        <fullName evidence="9">Inner nuclear membrane protein enriched at telomere/subtelomere region</fullName>
    </submittedName>
</protein>
<evidence type="ECO:0000256" key="6">
    <source>
        <dbReference type="SAM" id="MobiDB-lite"/>
    </source>
</evidence>
<evidence type="ECO:0000256" key="7">
    <source>
        <dbReference type="SAM" id="Phobius"/>
    </source>
</evidence>
<dbReference type="AlphaFoldDB" id="A0AAD4CD07"/>
<dbReference type="PANTHER" id="PTHR47808">
    <property type="entry name" value="INNER NUCLEAR MEMBRANE PROTEIN HEH2-RELATED"/>
    <property type="match status" value="1"/>
</dbReference>
<keyword evidence="5" id="KW-0539">Nucleus</keyword>
<organism evidence="9 10">
    <name type="scientific">Aspergillus nanangensis</name>
    <dbReference type="NCBI Taxonomy" id="2582783"/>
    <lineage>
        <taxon>Eukaryota</taxon>
        <taxon>Fungi</taxon>
        <taxon>Dikarya</taxon>
        <taxon>Ascomycota</taxon>
        <taxon>Pezizomycotina</taxon>
        <taxon>Eurotiomycetes</taxon>
        <taxon>Eurotiomycetidae</taxon>
        <taxon>Eurotiales</taxon>
        <taxon>Aspergillaceae</taxon>
        <taxon>Aspergillus</taxon>
        <taxon>Aspergillus subgen. Circumdati</taxon>
    </lineage>
</organism>
<comment type="caution">
    <text evidence="9">The sequence shown here is derived from an EMBL/GenBank/DDBJ whole genome shotgun (WGS) entry which is preliminary data.</text>
</comment>
<reference evidence="9" key="2">
    <citation type="submission" date="2020-02" db="EMBL/GenBank/DDBJ databases">
        <authorList>
            <person name="Gilchrist C.L.M."/>
            <person name="Chooi Y.-H."/>
        </authorList>
    </citation>
    <scope>NUCLEOTIDE SEQUENCE</scope>
    <source>
        <strain evidence="9">MST-FP2251</strain>
    </source>
</reference>
<feature type="compositionally biased region" description="Basic and acidic residues" evidence="6">
    <location>
        <begin position="361"/>
        <end position="375"/>
    </location>
</feature>
<dbReference type="GO" id="GO:0005783">
    <property type="term" value="C:endoplasmic reticulum"/>
    <property type="evidence" value="ECO:0007669"/>
    <property type="project" value="TreeGrafter"/>
</dbReference>
<keyword evidence="4 7" id="KW-0472">Membrane</keyword>
<evidence type="ECO:0000313" key="9">
    <source>
        <dbReference type="EMBL" id="KAF9884214.1"/>
    </source>
</evidence>
<proteinExistence type="predicted"/>
<dbReference type="PANTHER" id="PTHR47808:SF2">
    <property type="entry name" value="LEM DOMAIN-CONTAINING PROTEIN 2"/>
    <property type="match status" value="1"/>
</dbReference>
<feature type="domain" description="Man1/Src1-like C-terminal" evidence="8">
    <location>
        <begin position="39"/>
        <end position="342"/>
    </location>
</feature>
<evidence type="ECO:0000259" key="8">
    <source>
        <dbReference type="Pfam" id="PF09402"/>
    </source>
</evidence>
<evidence type="ECO:0000256" key="2">
    <source>
        <dbReference type="ARBA" id="ARBA00022692"/>
    </source>
</evidence>
<dbReference type="InterPro" id="IPR018996">
    <property type="entry name" value="Man1/Src1-like_C"/>
</dbReference>
<dbReference type="GO" id="GO:0003682">
    <property type="term" value="F:chromatin binding"/>
    <property type="evidence" value="ECO:0007669"/>
    <property type="project" value="InterPro"/>
</dbReference>
<comment type="subcellular location">
    <subcellularLocation>
        <location evidence="1">Nucleus membrane</location>
    </subcellularLocation>
</comment>
<dbReference type="GO" id="GO:0034399">
    <property type="term" value="C:nuclear periphery"/>
    <property type="evidence" value="ECO:0007669"/>
    <property type="project" value="TreeGrafter"/>
</dbReference>
<dbReference type="GO" id="GO:0005637">
    <property type="term" value="C:nuclear inner membrane"/>
    <property type="evidence" value="ECO:0007669"/>
    <property type="project" value="InterPro"/>
</dbReference>
<keyword evidence="3 7" id="KW-1133">Transmembrane helix</keyword>
<dbReference type="InterPro" id="IPR044780">
    <property type="entry name" value="Heh2/Src1"/>
</dbReference>